<dbReference type="AlphaFoldDB" id="A0A9P4PI88"/>
<evidence type="ECO:0000313" key="1">
    <source>
        <dbReference type="EMBL" id="KAF2444540.1"/>
    </source>
</evidence>
<organism evidence="1 2">
    <name type="scientific">Karstenula rhodostoma CBS 690.94</name>
    <dbReference type="NCBI Taxonomy" id="1392251"/>
    <lineage>
        <taxon>Eukaryota</taxon>
        <taxon>Fungi</taxon>
        <taxon>Dikarya</taxon>
        <taxon>Ascomycota</taxon>
        <taxon>Pezizomycotina</taxon>
        <taxon>Dothideomycetes</taxon>
        <taxon>Pleosporomycetidae</taxon>
        <taxon>Pleosporales</taxon>
        <taxon>Massarineae</taxon>
        <taxon>Didymosphaeriaceae</taxon>
        <taxon>Karstenula</taxon>
    </lineage>
</organism>
<protein>
    <submittedName>
        <fullName evidence="1">Uncharacterized protein</fullName>
    </submittedName>
</protein>
<name>A0A9P4PI88_9PLEO</name>
<dbReference type="EMBL" id="MU001501">
    <property type="protein sequence ID" value="KAF2444540.1"/>
    <property type="molecule type" value="Genomic_DNA"/>
</dbReference>
<keyword evidence="2" id="KW-1185">Reference proteome</keyword>
<dbReference type="OrthoDB" id="3659804at2759"/>
<gene>
    <name evidence="1" type="ORF">P171DRAFT_34233</name>
</gene>
<accession>A0A9P4PI88</accession>
<proteinExistence type="predicted"/>
<reference evidence="1" key="1">
    <citation type="journal article" date="2020" name="Stud. Mycol.">
        <title>101 Dothideomycetes genomes: a test case for predicting lifestyles and emergence of pathogens.</title>
        <authorList>
            <person name="Haridas S."/>
            <person name="Albert R."/>
            <person name="Binder M."/>
            <person name="Bloem J."/>
            <person name="Labutti K."/>
            <person name="Salamov A."/>
            <person name="Andreopoulos B."/>
            <person name="Baker S."/>
            <person name="Barry K."/>
            <person name="Bills G."/>
            <person name="Bluhm B."/>
            <person name="Cannon C."/>
            <person name="Castanera R."/>
            <person name="Culley D."/>
            <person name="Daum C."/>
            <person name="Ezra D."/>
            <person name="Gonzalez J."/>
            <person name="Henrissat B."/>
            <person name="Kuo A."/>
            <person name="Liang C."/>
            <person name="Lipzen A."/>
            <person name="Lutzoni F."/>
            <person name="Magnuson J."/>
            <person name="Mondo S."/>
            <person name="Nolan M."/>
            <person name="Ohm R."/>
            <person name="Pangilinan J."/>
            <person name="Park H.-J."/>
            <person name="Ramirez L."/>
            <person name="Alfaro M."/>
            <person name="Sun H."/>
            <person name="Tritt A."/>
            <person name="Yoshinaga Y."/>
            <person name="Zwiers L.-H."/>
            <person name="Turgeon B."/>
            <person name="Goodwin S."/>
            <person name="Spatafora J."/>
            <person name="Crous P."/>
            <person name="Grigoriev I."/>
        </authorList>
    </citation>
    <scope>NUCLEOTIDE SEQUENCE</scope>
    <source>
        <strain evidence="1">CBS 690.94</strain>
    </source>
</reference>
<evidence type="ECO:0000313" key="2">
    <source>
        <dbReference type="Proteomes" id="UP000799764"/>
    </source>
</evidence>
<sequence>MAQANLGRLSGALVVLASRHSAGDFGFVPYCWTASERSIYLAAGKPPVTVHDLPAQMPALPVYAFARDVACDWRGPMLSGADFRRVNSWKAPRLVVFDGVAASAEHPDIAGPLFVVPTTDLCIHPAQLRLFEENVNVDKSKDERHARVPLLRELLHGGCNITDYVITGEGPAIYQEGSGSGWAKLWTLLDRFAGTSSFDYPDRTHRRLPQEFRVTVQQLHERSWEEANDAALGGAAHG</sequence>
<dbReference type="Proteomes" id="UP000799764">
    <property type="component" value="Unassembled WGS sequence"/>
</dbReference>
<comment type="caution">
    <text evidence="1">The sequence shown here is derived from an EMBL/GenBank/DDBJ whole genome shotgun (WGS) entry which is preliminary data.</text>
</comment>